<evidence type="ECO:0000313" key="1">
    <source>
        <dbReference type="EMBL" id="SET67235.1"/>
    </source>
</evidence>
<evidence type="ECO:0008006" key="3">
    <source>
        <dbReference type="Google" id="ProtNLM"/>
    </source>
</evidence>
<dbReference type="EMBL" id="LT630003">
    <property type="protein sequence ID" value="SET67235.1"/>
    <property type="molecule type" value="Genomic_DNA"/>
</dbReference>
<organism evidence="1 2">
    <name type="scientific">Lacrimispora sphenoides JCM 1415</name>
    <dbReference type="NCBI Taxonomy" id="1297793"/>
    <lineage>
        <taxon>Bacteria</taxon>
        <taxon>Bacillati</taxon>
        <taxon>Bacillota</taxon>
        <taxon>Clostridia</taxon>
        <taxon>Lachnospirales</taxon>
        <taxon>Lachnospiraceae</taxon>
        <taxon>Lacrimispora</taxon>
    </lineage>
</organism>
<sequence length="87" mass="10726">MYRIKNTVEKWLIIWNFKKNEEINVFLQKHTRAAYNKVVIYLTKIEVRDQLTFLQIRQIVYKTQYTICIYALFRLLNYDILFQVAKC</sequence>
<accession>A0ABY1C4Z1</accession>
<evidence type="ECO:0000313" key="2">
    <source>
        <dbReference type="Proteomes" id="UP000198970"/>
    </source>
</evidence>
<name>A0ABY1C4Z1_9FIRM</name>
<reference evidence="1 2" key="1">
    <citation type="submission" date="2016-10" db="EMBL/GenBank/DDBJ databases">
        <authorList>
            <person name="Varghese N."/>
            <person name="Submissions S."/>
        </authorList>
    </citation>
    <scope>NUCLEOTIDE SEQUENCE [LARGE SCALE GENOMIC DNA]</scope>
    <source>
        <strain evidence="1 2">ATCC 19403</strain>
    </source>
</reference>
<keyword evidence="2" id="KW-1185">Reference proteome</keyword>
<dbReference type="Proteomes" id="UP000198970">
    <property type="component" value="Chromosome I"/>
</dbReference>
<protein>
    <recommendedName>
        <fullName evidence="3">Transposase</fullName>
    </recommendedName>
</protein>
<gene>
    <name evidence="1" type="ORF">SAMN02745906_1023</name>
</gene>
<proteinExistence type="predicted"/>